<dbReference type="EMBL" id="JANFPJ010000043">
    <property type="protein sequence ID" value="MDT7526852.1"/>
    <property type="molecule type" value="Genomic_DNA"/>
</dbReference>
<accession>A0ABU3KZU5</accession>
<protein>
    <submittedName>
        <fullName evidence="1">Uncharacterized protein</fullName>
    </submittedName>
</protein>
<reference evidence="1 2" key="1">
    <citation type="submission" date="2022-07" db="EMBL/GenBank/DDBJ databases">
        <title>Pseudidiomarina sp. nov, a marine bacterium isolated from Pacific Ocean.</title>
        <authorList>
            <person name="Wang Y."/>
        </authorList>
    </citation>
    <scope>NUCLEOTIDE SEQUENCE [LARGE SCALE GENOMIC DNA]</scope>
    <source>
        <strain evidence="1 2">GXY010</strain>
    </source>
</reference>
<keyword evidence="2" id="KW-1185">Reference proteome</keyword>
<dbReference type="Proteomes" id="UP001305027">
    <property type="component" value="Unassembled WGS sequence"/>
</dbReference>
<comment type="caution">
    <text evidence="1">The sequence shown here is derived from an EMBL/GenBank/DDBJ whole genome shotgun (WGS) entry which is preliminary data.</text>
</comment>
<sequence>MIISTVKWRANAQILDVKFRHLVVGLVVDGRYYRKEVIDVGLQDSDMVLPQHRLNNQ</sequence>
<organism evidence="1 2">
    <name type="scientific">Pseudidiomarina fusca</name>
    <dbReference type="NCBI Taxonomy" id="2965078"/>
    <lineage>
        <taxon>Bacteria</taxon>
        <taxon>Pseudomonadati</taxon>
        <taxon>Pseudomonadota</taxon>
        <taxon>Gammaproteobacteria</taxon>
        <taxon>Alteromonadales</taxon>
        <taxon>Idiomarinaceae</taxon>
        <taxon>Pseudidiomarina</taxon>
    </lineage>
</organism>
<evidence type="ECO:0000313" key="2">
    <source>
        <dbReference type="Proteomes" id="UP001305027"/>
    </source>
</evidence>
<proteinExistence type="predicted"/>
<evidence type="ECO:0000313" key="1">
    <source>
        <dbReference type="EMBL" id="MDT7526852.1"/>
    </source>
</evidence>
<dbReference type="RefSeq" id="WP_153827330.1">
    <property type="nucleotide sequence ID" value="NZ_JANFPJ010000043.1"/>
</dbReference>
<name>A0ABU3KZU5_9GAMM</name>
<gene>
    <name evidence="1" type="ORF">NOG12_12290</name>
</gene>